<gene>
    <name evidence="1" type="ORF">Pfra01_001762000</name>
</gene>
<dbReference type="Proteomes" id="UP001165121">
    <property type="component" value="Unassembled WGS sequence"/>
</dbReference>
<dbReference type="OrthoDB" id="126235at2759"/>
<evidence type="ECO:0000313" key="2">
    <source>
        <dbReference type="Proteomes" id="UP001165121"/>
    </source>
</evidence>
<proteinExistence type="predicted"/>
<dbReference type="SUPFAM" id="SSF56672">
    <property type="entry name" value="DNA/RNA polymerases"/>
    <property type="match status" value="1"/>
</dbReference>
<dbReference type="InterPro" id="IPR043502">
    <property type="entry name" value="DNA/RNA_pol_sf"/>
</dbReference>
<protein>
    <submittedName>
        <fullName evidence="1">Unnamed protein product</fullName>
    </submittedName>
</protein>
<sequence>MTRMRLERAVEVLIHRALDEGFPADKVERLRTIVYAYDAYDVWRLVLGKYPPANVGPMRVRTETGCRPYKVKARKYAPEYQVFLDPFNEMLVKLGRVYENPTSRWVCAAPPVRKRGAGDFRQTVGYKPFNAQTEPMAGLIPNSHVDLENVRGSNDFGFFDYSKGYWQLPLAKECQMLLYVGRSIPNATVQLYKHLLVWIADLLLYAANVDMYLNKLQEMLELTAMFGFKLSVSKSCVNKREVKWCGKVINGEGVKHASERIQALQSMLYPTNAGELQQFLCSTNWMGDSIVDYARLALPLQDTLDKAMAQT</sequence>
<dbReference type="EMBL" id="BSXT01002079">
    <property type="protein sequence ID" value="GMF47089.1"/>
    <property type="molecule type" value="Genomic_DNA"/>
</dbReference>
<dbReference type="InterPro" id="IPR043128">
    <property type="entry name" value="Rev_trsase/Diguanyl_cyclase"/>
</dbReference>
<dbReference type="InterPro" id="IPR051320">
    <property type="entry name" value="Viral_Replic_Matur_Polypro"/>
</dbReference>
<comment type="caution">
    <text evidence="1">The sequence shown here is derived from an EMBL/GenBank/DDBJ whole genome shotgun (WGS) entry which is preliminary data.</text>
</comment>
<reference evidence="1" key="1">
    <citation type="submission" date="2023-04" db="EMBL/GenBank/DDBJ databases">
        <title>Phytophthora fragariaefolia NBRC 109709.</title>
        <authorList>
            <person name="Ichikawa N."/>
            <person name="Sato H."/>
            <person name="Tonouchi N."/>
        </authorList>
    </citation>
    <scope>NUCLEOTIDE SEQUENCE</scope>
    <source>
        <strain evidence="1">NBRC 109709</strain>
    </source>
</reference>
<dbReference type="Gene3D" id="3.30.70.270">
    <property type="match status" value="2"/>
</dbReference>
<dbReference type="AlphaFoldDB" id="A0A9W6XX51"/>
<accession>A0A9W6XX51</accession>
<name>A0A9W6XX51_9STRA</name>
<dbReference type="PANTHER" id="PTHR33064">
    <property type="entry name" value="POL PROTEIN"/>
    <property type="match status" value="1"/>
</dbReference>
<dbReference type="PANTHER" id="PTHR33064:SF37">
    <property type="entry name" value="RIBONUCLEASE H"/>
    <property type="match status" value="1"/>
</dbReference>
<evidence type="ECO:0000313" key="1">
    <source>
        <dbReference type="EMBL" id="GMF47089.1"/>
    </source>
</evidence>
<organism evidence="1 2">
    <name type="scientific">Phytophthora fragariaefolia</name>
    <dbReference type="NCBI Taxonomy" id="1490495"/>
    <lineage>
        <taxon>Eukaryota</taxon>
        <taxon>Sar</taxon>
        <taxon>Stramenopiles</taxon>
        <taxon>Oomycota</taxon>
        <taxon>Peronosporomycetes</taxon>
        <taxon>Peronosporales</taxon>
        <taxon>Peronosporaceae</taxon>
        <taxon>Phytophthora</taxon>
    </lineage>
</organism>
<keyword evidence="2" id="KW-1185">Reference proteome</keyword>